<dbReference type="GO" id="GO:0016020">
    <property type="term" value="C:membrane"/>
    <property type="evidence" value="ECO:0007669"/>
    <property type="project" value="GOC"/>
</dbReference>
<evidence type="ECO:0000313" key="13">
    <source>
        <dbReference type="Proteomes" id="UP000249341"/>
    </source>
</evidence>
<feature type="transmembrane region" description="Helical" evidence="10">
    <location>
        <begin position="386"/>
        <end position="406"/>
    </location>
</feature>
<dbReference type="GO" id="GO:0004376">
    <property type="term" value="F:GPI mannosyltransferase activity"/>
    <property type="evidence" value="ECO:0007669"/>
    <property type="project" value="InterPro"/>
</dbReference>
<keyword evidence="3" id="KW-0337">GPI-anchor biosynthesis</keyword>
<evidence type="ECO:0000256" key="2">
    <source>
        <dbReference type="ARBA" id="ARBA00004687"/>
    </source>
</evidence>
<evidence type="ECO:0000256" key="9">
    <source>
        <dbReference type="ARBA" id="ARBA00023136"/>
    </source>
</evidence>
<organism evidence="12 13">
    <name type="scientific">Actinoplanes lutulentus</name>
    <dbReference type="NCBI Taxonomy" id="1287878"/>
    <lineage>
        <taxon>Bacteria</taxon>
        <taxon>Bacillati</taxon>
        <taxon>Actinomycetota</taxon>
        <taxon>Actinomycetes</taxon>
        <taxon>Micromonosporales</taxon>
        <taxon>Micromonosporaceae</taxon>
        <taxon>Actinoplanes</taxon>
    </lineage>
</organism>
<evidence type="ECO:0000256" key="10">
    <source>
        <dbReference type="SAM" id="Phobius"/>
    </source>
</evidence>
<evidence type="ECO:0000256" key="8">
    <source>
        <dbReference type="ARBA" id="ARBA00022989"/>
    </source>
</evidence>
<keyword evidence="4 12" id="KW-0328">Glycosyltransferase</keyword>
<dbReference type="Proteomes" id="UP000249341">
    <property type="component" value="Unassembled WGS sequence"/>
</dbReference>
<proteinExistence type="predicted"/>
<feature type="transmembrane region" description="Helical" evidence="10">
    <location>
        <begin position="336"/>
        <end position="356"/>
    </location>
</feature>
<comment type="caution">
    <text evidence="12">The sequence shown here is derived from an EMBL/GenBank/DDBJ whole genome shotgun (WGS) entry which is preliminary data.</text>
</comment>
<keyword evidence="5 12" id="KW-0808">Transferase</keyword>
<dbReference type="PANTHER" id="PTHR12468">
    <property type="entry name" value="GPI MANNOSYLTRANSFERASE 2"/>
    <property type="match status" value="1"/>
</dbReference>
<protein>
    <submittedName>
        <fullName evidence="12">Dolichyl-phosphate-mannose-protein mannosyltransferase</fullName>
    </submittedName>
</protein>
<feature type="transmembrane region" description="Helical" evidence="10">
    <location>
        <begin position="129"/>
        <end position="154"/>
    </location>
</feature>
<feature type="domain" description="Glycosyltransferase RgtA/B/C/D-like" evidence="11">
    <location>
        <begin position="115"/>
        <end position="243"/>
    </location>
</feature>
<evidence type="ECO:0000256" key="1">
    <source>
        <dbReference type="ARBA" id="ARBA00004477"/>
    </source>
</evidence>
<evidence type="ECO:0000256" key="7">
    <source>
        <dbReference type="ARBA" id="ARBA00022824"/>
    </source>
</evidence>
<dbReference type="OrthoDB" id="151635at2"/>
<gene>
    <name evidence="12" type="ORF">B0I29_101186</name>
</gene>
<evidence type="ECO:0000256" key="5">
    <source>
        <dbReference type="ARBA" id="ARBA00022679"/>
    </source>
</evidence>
<feature type="transmembrane region" description="Helical" evidence="10">
    <location>
        <begin position="313"/>
        <end position="330"/>
    </location>
</feature>
<evidence type="ECO:0000256" key="6">
    <source>
        <dbReference type="ARBA" id="ARBA00022692"/>
    </source>
</evidence>
<feature type="transmembrane region" description="Helical" evidence="10">
    <location>
        <begin position="161"/>
        <end position="178"/>
    </location>
</feature>
<evidence type="ECO:0000259" key="11">
    <source>
        <dbReference type="Pfam" id="PF13231"/>
    </source>
</evidence>
<evidence type="ECO:0000313" key="12">
    <source>
        <dbReference type="EMBL" id="RAK43056.1"/>
    </source>
</evidence>
<comment type="subcellular location">
    <subcellularLocation>
        <location evidence="1">Endoplasmic reticulum membrane</location>
        <topology evidence="1">Multi-pass membrane protein</topology>
    </subcellularLocation>
</comment>
<sequence>MTITNVTEAEAEAPSRTRTAVRDAIPAIGVYIFLRLLSLEFMAILARYAYAQDPTKQVYPDGSTNQWRGYTSSMDALFSWDARWYMLIAGQGVEGPVGAVDENGVPYLNRLMFFPLYPWLARPFAALPFVSPMVACLIVSAISAVAAAWGLYLIGRHVHDHRVGIMLVAAWAVAPAALTQNGGFSESLFTALSAWALYAVLKHRWLLAGLLAGLSGLSRPTAAALIGVVGLAALIAAIQRKDGWRPYAAMLLAPAGLLAYVGYAGSKVGGISKYFEVHSNTFGAWWDYGESTTKLVWDVMLGNSEDATKPIRVLNVLVLFGFILLMVMLIANKAPWVLSVFAVATFVLSVGSHAHISMMSRHLLPAFTVLLVPALAMSRMSNRNAAILLVTLGILSGWYAGWLPFISGQAI</sequence>
<evidence type="ECO:0000256" key="3">
    <source>
        <dbReference type="ARBA" id="ARBA00022502"/>
    </source>
</evidence>
<dbReference type="AlphaFoldDB" id="A0A327ZLU5"/>
<dbReference type="GO" id="GO:0006506">
    <property type="term" value="P:GPI anchor biosynthetic process"/>
    <property type="evidence" value="ECO:0007669"/>
    <property type="project" value="UniProtKB-UniPathway"/>
</dbReference>
<keyword evidence="9 10" id="KW-0472">Membrane</keyword>
<feature type="transmembrane region" description="Helical" evidence="10">
    <location>
        <begin position="28"/>
        <end position="50"/>
    </location>
</feature>
<keyword evidence="13" id="KW-1185">Reference proteome</keyword>
<dbReference type="EMBL" id="QLMJ01000001">
    <property type="protein sequence ID" value="RAK43056.1"/>
    <property type="molecule type" value="Genomic_DNA"/>
</dbReference>
<feature type="transmembrane region" description="Helical" evidence="10">
    <location>
        <begin position="222"/>
        <end position="238"/>
    </location>
</feature>
<dbReference type="UniPathway" id="UPA00196"/>
<dbReference type="GO" id="GO:0000009">
    <property type="term" value="F:alpha-1,6-mannosyltransferase activity"/>
    <property type="evidence" value="ECO:0007669"/>
    <property type="project" value="InterPro"/>
</dbReference>
<keyword evidence="8 10" id="KW-1133">Transmembrane helix</keyword>
<evidence type="ECO:0000256" key="4">
    <source>
        <dbReference type="ARBA" id="ARBA00022676"/>
    </source>
</evidence>
<reference evidence="12 13" key="1">
    <citation type="submission" date="2018-06" db="EMBL/GenBank/DDBJ databases">
        <title>Genomic Encyclopedia of Type Strains, Phase III (KMG-III): the genomes of soil and plant-associated and newly described type strains.</title>
        <authorList>
            <person name="Whitman W."/>
        </authorList>
    </citation>
    <scope>NUCLEOTIDE SEQUENCE [LARGE SCALE GENOMIC DNA]</scope>
    <source>
        <strain evidence="12 13">CGMCC 4.7090</strain>
    </source>
</reference>
<dbReference type="InterPro" id="IPR038731">
    <property type="entry name" value="RgtA/B/C-like"/>
</dbReference>
<feature type="transmembrane region" description="Helical" evidence="10">
    <location>
        <begin position="244"/>
        <end position="263"/>
    </location>
</feature>
<keyword evidence="7" id="KW-0256">Endoplasmic reticulum</keyword>
<name>A0A327ZLU5_9ACTN</name>
<comment type="pathway">
    <text evidence="2">Glycolipid biosynthesis; glycosylphosphatidylinositol-anchor biosynthesis.</text>
</comment>
<accession>A0A327ZLU5</accession>
<dbReference type="Pfam" id="PF13231">
    <property type="entry name" value="PMT_2"/>
    <property type="match status" value="1"/>
</dbReference>
<dbReference type="InterPro" id="IPR007315">
    <property type="entry name" value="PIG-V/Gpi18"/>
</dbReference>
<keyword evidence="6 10" id="KW-0812">Transmembrane</keyword>
<dbReference type="PANTHER" id="PTHR12468:SF2">
    <property type="entry name" value="GPI MANNOSYLTRANSFERASE 2"/>
    <property type="match status" value="1"/>
</dbReference>